<dbReference type="HOGENOM" id="CLU_000604_45_0_10"/>
<keyword evidence="2 4" id="KW-0067">ATP-binding</keyword>
<protein>
    <submittedName>
        <fullName evidence="4">ABC transporter, ATP-binding protein</fullName>
        <ecNumber evidence="4">3.6.3.-</ecNumber>
    </submittedName>
</protein>
<dbReference type="Gene3D" id="3.40.50.300">
    <property type="entry name" value="P-loop containing nucleotide triphosphate hydrolases"/>
    <property type="match status" value="2"/>
</dbReference>
<dbReference type="GO" id="GO:0016887">
    <property type="term" value="F:ATP hydrolysis activity"/>
    <property type="evidence" value="ECO:0007669"/>
    <property type="project" value="InterPro"/>
</dbReference>
<dbReference type="InterPro" id="IPR017871">
    <property type="entry name" value="ABC_transporter-like_CS"/>
</dbReference>
<gene>
    <name evidence="4" type="ORF">HMPREF6485_1727</name>
</gene>
<dbReference type="EC" id="3.6.3.-" evidence="4"/>
<accession>E6K780</accession>
<dbReference type="Proteomes" id="UP000003112">
    <property type="component" value="Unassembled WGS sequence"/>
</dbReference>
<dbReference type="AlphaFoldDB" id="E6K780"/>
<evidence type="ECO:0000313" key="4">
    <source>
        <dbReference type="EMBL" id="EFU30448.1"/>
    </source>
</evidence>
<dbReference type="PROSITE" id="PS50893">
    <property type="entry name" value="ABC_TRANSPORTER_2"/>
    <property type="match status" value="2"/>
</dbReference>
<dbReference type="EMBL" id="AEPD01000028">
    <property type="protein sequence ID" value="EFU30448.1"/>
    <property type="molecule type" value="Genomic_DNA"/>
</dbReference>
<dbReference type="RefSeq" id="WP_004345816.1">
    <property type="nucleotide sequence ID" value="NZ_GL586311.1"/>
</dbReference>
<dbReference type="GO" id="GO:0005524">
    <property type="term" value="F:ATP binding"/>
    <property type="evidence" value="ECO:0007669"/>
    <property type="project" value="UniProtKB-KW"/>
</dbReference>
<feature type="domain" description="ABC transporter" evidence="3">
    <location>
        <begin position="5"/>
        <end position="254"/>
    </location>
</feature>
<dbReference type="PANTHER" id="PTHR43514">
    <property type="entry name" value="ABC TRANSPORTER I FAMILY MEMBER 10"/>
    <property type="match status" value="1"/>
</dbReference>
<evidence type="ECO:0000256" key="2">
    <source>
        <dbReference type="ARBA" id="ARBA00022840"/>
    </source>
</evidence>
<keyword evidence="5" id="KW-1185">Reference proteome</keyword>
<evidence type="ECO:0000313" key="5">
    <source>
        <dbReference type="Proteomes" id="UP000003112"/>
    </source>
</evidence>
<dbReference type="FunFam" id="3.40.50.300:FF:000866">
    <property type="entry name" value="Molybdate ABC transporter ATP-binding protein ModF"/>
    <property type="match status" value="1"/>
</dbReference>
<keyword evidence="1" id="KW-0547">Nucleotide-binding</keyword>
<dbReference type="InterPro" id="IPR003439">
    <property type="entry name" value="ABC_transporter-like_ATP-bd"/>
</dbReference>
<name>E6K780_9BACT</name>
<dbReference type="SMART" id="SM00382">
    <property type="entry name" value="AAA"/>
    <property type="match status" value="2"/>
</dbReference>
<proteinExistence type="predicted"/>
<dbReference type="InterPro" id="IPR050334">
    <property type="entry name" value="Molybdenum_import_ModC"/>
</dbReference>
<dbReference type="InterPro" id="IPR027417">
    <property type="entry name" value="P-loop_NTPase"/>
</dbReference>
<feature type="domain" description="ABC transporter" evidence="3">
    <location>
        <begin position="277"/>
        <end position="502"/>
    </location>
</feature>
<dbReference type="InterPro" id="IPR003593">
    <property type="entry name" value="AAA+_ATPase"/>
</dbReference>
<dbReference type="GeneID" id="93536480"/>
<evidence type="ECO:0000256" key="1">
    <source>
        <dbReference type="ARBA" id="ARBA00022741"/>
    </source>
</evidence>
<keyword evidence="4" id="KW-0378">Hydrolase</keyword>
<reference evidence="4 5" key="1">
    <citation type="submission" date="2010-10" db="EMBL/GenBank/DDBJ databases">
        <authorList>
            <person name="Muzny D."/>
            <person name="Qin X."/>
            <person name="Deng J."/>
            <person name="Jiang H."/>
            <person name="Liu Y."/>
            <person name="Qu J."/>
            <person name="Song X.-Z."/>
            <person name="Zhang L."/>
            <person name="Thornton R."/>
            <person name="Coyle M."/>
            <person name="Francisco L."/>
            <person name="Jackson L."/>
            <person name="Javaid M."/>
            <person name="Korchina V."/>
            <person name="Kovar C."/>
            <person name="Mata R."/>
            <person name="Mathew T."/>
            <person name="Ngo R."/>
            <person name="Nguyen L."/>
            <person name="Nguyen N."/>
            <person name="Okwuonu G."/>
            <person name="Ongeri F."/>
            <person name="Pham C."/>
            <person name="Simmons D."/>
            <person name="Wilczek-Boney K."/>
            <person name="Hale W."/>
            <person name="Jakkamsetti A."/>
            <person name="Pham P."/>
            <person name="Ruth R."/>
            <person name="San Lucas F."/>
            <person name="Warren J."/>
            <person name="Zhang J."/>
            <person name="Zhao Z."/>
            <person name="Zhou C."/>
            <person name="Zhu D."/>
            <person name="Lee S."/>
            <person name="Bess C."/>
            <person name="Blankenburg K."/>
            <person name="Forbes L."/>
            <person name="Fu Q."/>
            <person name="Gubbala S."/>
            <person name="Hirani K."/>
            <person name="Jayaseelan J.C."/>
            <person name="Lara F."/>
            <person name="Munidasa M."/>
            <person name="Palculict T."/>
            <person name="Patil S."/>
            <person name="Pu L.-L."/>
            <person name="Saada N."/>
            <person name="Tang L."/>
            <person name="Weissenberger G."/>
            <person name="Zhu Y."/>
            <person name="Hemphill L."/>
            <person name="Shang Y."/>
            <person name="Youmans B."/>
            <person name="Ayvaz T."/>
            <person name="Ross M."/>
            <person name="Santibanez J."/>
            <person name="Aqrawi P."/>
            <person name="Gross S."/>
            <person name="Joshi V."/>
            <person name="Fowler G."/>
            <person name="Nazareth L."/>
            <person name="Reid J."/>
            <person name="Worley K."/>
            <person name="Petrosino J."/>
            <person name="Highlander S."/>
            <person name="Gibbs R."/>
        </authorList>
    </citation>
    <scope>NUCLEOTIDE SEQUENCE [LARGE SCALE GENOMIC DNA]</scope>
    <source>
        <strain evidence="4 5">ATCC 33574</strain>
    </source>
</reference>
<organism evidence="4 5">
    <name type="scientific">Segatella buccae ATCC 33574</name>
    <dbReference type="NCBI Taxonomy" id="873513"/>
    <lineage>
        <taxon>Bacteria</taxon>
        <taxon>Pseudomonadati</taxon>
        <taxon>Bacteroidota</taxon>
        <taxon>Bacteroidia</taxon>
        <taxon>Bacteroidales</taxon>
        <taxon>Prevotellaceae</taxon>
        <taxon>Segatella</taxon>
    </lineage>
</organism>
<dbReference type="PANTHER" id="PTHR43514:SF4">
    <property type="entry name" value="ABC TRANSPORTER I FAMILY MEMBER 10"/>
    <property type="match status" value="1"/>
</dbReference>
<dbReference type="PROSITE" id="PS00211">
    <property type="entry name" value="ABC_TRANSPORTER_1"/>
    <property type="match status" value="2"/>
</dbReference>
<dbReference type="STRING" id="873513.HMPREF6485_1727"/>
<evidence type="ECO:0000259" key="3">
    <source>
        <dbReference type="PROSITE" id="PS50893"/>
    </source>
</evidence>
<dbReference type="Pfam" id="PF00005">
    <property type="entry name" value="ABC_tran"/>
    <property type="match status" value="2"/>
</dbReference>
<comment type="caution">
    <text evidence="4">The sequence shown here is derived from an EMBL/GenBank/DDBJ whole genome shotgun (WGS) entry which is preliminary data.</text>
</comment>
<dbReference type="eggNOG" id="COG1119">
    <property type="taxonomic scope" value="Bacteria"/>
</dbReference>
<dbReference type="SUPFAM" id="SSF52540">
    <property type="entry name" value="P-loop containing nucleoside triphosphate hydrolases"/>
    <property type="match status" value="2"/>
</dbReference>
<sequence>MQKIIHIEKGVAGMPEWRLAEPVDFELADGEHIAIVGPNGGGKSMLVNMLTGRHSLLTHPPHYDFSPSTKPLVSDNIKYITFHDSYGSDNDRTYFLQQRWNQQEIDENTPTADQWLEEAYRMDGEDSPERHRFKEHLCRLFHMETLLDKYIILLSSGELRKLKLLSTLLSSPRVLIIDNPFIGLDAGTRKQLKDLLRELSARQTLQIILVLSKCDEIPEFITHVVEINNLRVSAKEKRTDYIARRHEWLSATLPQDCREAILSLPYIHVAALSENVVRMNKVNIRYGERPILESLNWTVRKGERWALSGENGSGKSTLLSLVCADNPQSYACDISLFGKARGSGETIWEIKKRIGYVSPEMHRAYRRDLPCIRIVASGLTDSIGLYAKPQEEDYAWCRFWMRIFGIEALAERTFLKISSGEQRLVLLARAFVKDPELLILDEPLHGLDNPNRSKVKDIIDIFCQRQDKTLIMVTHYQEELPTCIDHQLFLTRHTQKEQKNNI</sequence>